<evidence type="ECO:0000256" key="8">
    <source>
        <dbReference type="ARBA" id="ARBA00023193"/>
    </source>
</evidence>
<evidence type="ECO:0000256" key="4">
    <source>
        <dbReference type="ARBA" id="ARBA00022679"/>
    </source>
</evidence>
<dbReference type="EC" id="2.7.11.1" evidence="1"/>
<dbReference type="STRING" id="7719.ENSCINP00000025661"/>
<dbReference type="Ensembl" id="ENSCINT00000025907.2">
    <property type="protein sequence ID" value="ENSCINP00000025661.2"/>
    <property type="gene ID" value="ENSCING00000014109.2"/>
</dbReference>
<evidence type="ECO:0000256" key="3">
    <source>
        <dbReference type="ARBA" id="ARBA00022553"/>
    </source>
</evidence>
<comment type="similarity">
    <text evidence="9">Belongs to the protein kinase superfamily. Ser/Thr protein kinase family. GCN2 subfamily.</text>
</comment>
<dbReference type="AlphaFoldDB" id="F6TCR0"/>
<evidence type="ECO:0000313" key="15">
    <source>
        <dbReference type="Proteomes" id="UP000008144"/>
    </source>
</evidence>
<dbReference type="InterPro" id="IPR008271">
    <property type="entry name" value="Ser/Thr_kinase_AS"/>
</dbReference>
<dbReference type="PROSITE" id="PS00107">
    <property type="entry name" value="PROTEIN_KINASE_ATP"/>
    <property type="match status" value="1"/>
</dbReference>
<feature type="domain" description="Protein kinase" evidence="13">
    <location>
        <begin position="140"/>
        <end position="548"/>
    </location>
</feature>
<dbReference type="PANTHER" id="PTHR11042:SF187">
    <property type="entry name" value="EUKARYOTIC TRANSLATION INITIATION FACTOR 2-ALPHA KINASE 2"/>
    <property type="match status" value="1"/>
</dbReference>
<dbReference type="InterPro" id="IPR050339">
    <property type="entry name" value="CC_SR_Kinase"/>
</dbReference>
<dbReference type="CDD" id="cd13996">
    <property type="entry name" value="STKc_EIF2AK"/>
    <property type="match status" value="1"/>
</dbReference>
<keyword evidence="6" id="KW-0418">Kinase</keyword>
<reference evidence="15" key="1">
    <citation type="journal article" date="2002" name="Science">
        <title>The draft genome of Ciona intestinalis: insights into chordate and vertebrate origins.</title>
        <authorList>
            <person name="Dehal P."/>
            <person name="Satou Y."/>
            <person name="Campbell R.K."/>
            <person name="Chapman J."/>
            <person name="Degnan B."/>
            <person name="De Tomaso A."/>
            <person name="Davidson B."/>
            <person name="Di Gregorio A."/>
            <person name="Gelpke M."/>
            <person name="Goodstein D.M."/>
            <person name="Harafuji N."/>
            <person name="Hastings K.E."/>
            <person name="Ho I."/>
            <person name="Hotta K."/>
            <person name="Huang W."/>
            <person name="Kawashima T."/>
            <person name="Lemaire P."/>
            <person name="Martinez D."/>
            <person name="Meinertzhagen I.A."/>
            <person name="Necula S."/>
            <person name="Nonaka M."/>
            <person name="Putnam N."/>
            <person name="Rash S."/>
            <person name="Saiga H."/>
            <person name="Satake M."/>
            <person name="Terry A."/>
            <person name="Yamada L."/>
            <person name="Wang H.G."/>
            <person name="Awazu S."/>
            <person name="Azumi K."/>
            <person name="Boore J."/>
            <person name="Branno M."/>
            <person name="Chin-Bow S."/>
            <person name="DeSantis R."/>
            <person name="Doyle S."/>
            <person name="Francino P."/>
            <person name="Keys D.N."/>
            <person name="Haga S."/>
            <person name="Hayashi H."/>
            <person name="Hino K."/>
            <person name="Imai K.S."/>
            <person name="Inaba K."/>
            <person name="Kano S."/>
            <person name="Kobayashi K."/>
            <person name="Kobayashi M."/>
            <person name="Lee B.I."/>
            <person name="Makabe K.W."/>
            <person name="Manohar C."/>
            <person name="Matassi G."/>
            <person name="Medina M."/>
            <person name="Mochizuki Y."/>
            <person name="Mount S."/>
            <person name="Morishita T."/>
            <person name="Miura S."/>
            <person name="Nakayama A."/>
            <person name="Nishizaka S."/>
            <person name="Nomoto H."/>
            <person name="Ohta F."/>
            <person name="Oishi K."/>
            <person name="Rigoutsos I."/>
            <person name="Sano M."/>
            <person name="Sasaki A."/>
            <person name="Sasakura Y."/>
            <person name="Shoguchi E."/>
            <person name="Shin-i T."/>
            <person name="Spagnuolo A."/>
            <person name="Stainier D."/>
            <person name="Suzuki M.M."/>
            <person name="Tassy O."/>
            <person name="Takatori N."/>
            <person name="Tokuoka M."/>
            <person name="Yagi K."/>
            <person name="Yoshizaki F."/>
            <person name="Wada S."/>
            <person name="Zhang C."/>
            <person name="Hyatt P.D."/>
            <person name="Larimer F."/>
            <person name="Detter C."/>
            <person name="Doggett N."/>
            <person name="Glavina T."/>
            <person name="Hawkins T."/>
            <person name="Richardson P."/>
            <person name="Lucas S."/>
            <person name="Kohara Y."/>
            <person name="Levine M."/>
            <person name="Satoh N."/>
            <person name="Rokhsar D.S."/>
        </authorList>
    </citation>
    <scope>NUCLEOTIDE SEQUENCE [LARGE SCALE GENOMIC DNA]</scope>
</reference>
<dbReference type="InterPro" id="IPR011009">
    <property type="entry name" value="Kinase-like_dom_sf"/>
</dbReference>
<dbReference type="GO" id="GO:1990625">
    <property type="term" value="P:negative regulation of cytoplasmic translational initiation in response to stress"/>
    <property type="evidence" value="ECO:0000318"/>
    <property type="project" value="GO_Central"/>
</dbReference>
<keyword evidence="2" id="KW-0723">Serine/threonine-protein kinase</keyword>
<evidence type="ECO:0000256" key="12">
    <source>
        <dbReference type="SAM" id="MobiDB-lite"/>
    </source>
</evidence>
<reference evidence="14" key="2">
    <citation type="journal article" date="2008" name="Genome Biol.">
        <title>Improved genome assembly and evidence-based global gene model set for the chordate Ciona intestinalis: new insight into intron and operon populations.</title>
        <authorList>
            <person name="Satou Y."/>
            <person name="Mineta K."/>
            <person name="Ogasawara M."/>
            <person name="Sasakura Y."/>
            <person name="Shoguchi E."/>
            <person name="Ueno K."/>
            <person name="Yamada L."/>
            <person name="Matsumoto J."/>
            <person name="Wasserscheid J."/>
            <person name="Dewar K."/>
            <person name="Wiley G.B."/>
            <person name="Macmil S.L."/>
            <person name="Roe B.A."/>
            <person name="Zeller R.W."/>
            <person name="Hastings K.E."/>
            <person name="Lemaire P."/>
            <person name="Lindquist E."/>
            <person name="Endo T."/>
            <person name="Hotta K."/>
            <person name="Inaba K."/>
        </authorList>
    </citation>
    <scope>NUCLEOTIDE SEQUENCE [LARGE SCALE GENOMIC DNA]</scope>
    <source>
        <strain evidence="14">wild type</strain>
    </source>
</reference>
<accession>F6TCR0</accession>
<dbReference type="PROSITE" id="PS00108">
    <property type="entry name" value="PROTEIN_KINASE_ST"/>
    <property type="match status" value="1"/>
</dbReference>
<dbReference type="InterPro" id="IPR054521">
    <property type="entry name" value="HRI2_3H"/>
</dbReference>
<evidence type="ECO:0000313" key="14">
    <source>
        <dbReference type="Ensembl" id="ENSCINP00000025661.2"/>
    </source>
</evidence>
<evidence type="ECO:0000256" key="9">
    <source>
        <dbReference type="ARBA" id="ARBA00037982"/>
    </source>
</evidence>
<dbReference type="OMA" id="WDWIADR"/>
<dbReference type="FunFam" id="3.30.200.20:FF:000787">
    <property type="entry name" value="Protein kinase, putative (AFU_orthologue AFUA_2G16620)"/>
    <property type="match status" value="1"/>
</dbReference>
<dbReference type="GO" id="GO:0004694">
    <property type="term" value="F:eukaryotic translation initiation factor 2alpha kinase activity"/>
    <property type="evidence" value="ECO:0000318"/>
    <property type="project" value="GO_Central"/>
</dbReference>
<keyword evidence="8" id="KW-0652">Protein synthesis inhibitor</keyword>
<evidence type="ECO:0000256" key="6">
    <source>
        <dbReference type="ARBA" id="ARBA00022777"/>
    </source>
</evidence>
<dbReference type="GO" id="GO:0005737">
    <property type="term" value="C:cytoplasm"/>
    <property type="evidence" value="ECO:0000318"/>
    <property type="project" value="GO_Central"/>
</dbReference>
<reference evidence="14" key="4">
    <citation type="submission" date="2025-09" db="UniProtKB">
        <authorList>
            <consortium name="Ensembl"/>
        </authorList>
    </citation>
    <scope>IDENTIFICATION</scope>
</reference>
<feature type="region of interest" description="Disordered" evidence="12">
    <location>
        <begin position="242"/>
        <end position="268"/>
    </location>
</feature>
<keyword evidence="5 11" id="KW-0547">Nucleotide-binding</keyword>
<dbReference type="GO" id="GO:0005634">
    <property type="term" value="C:nucleus"/>
    <property type="evidence" value="ECO:0000318"/>
    <property type="project" value="GO_Central"/>
</dbReference>
<dbReference type="GO" id="GO:0005524">
    <property type="term" value="F:ATP binding"/>
    <property type="evidence" value="ECO:0007669"/>
    <property type="project" value="UniProtKB-UniRule"/>
</dbReference>
<name>F6TCR0_CIOIN</name>
<organism evidence="14 15">
    <name type="scientific">Ciona intestinalis</name>
    <name type="common">Transparent sea squirt</name>
    <name type="synonym">Ascidia intestinalis</name>
    <dbReference type="NCBI Taxonomy" id="7719"/>
    <lineage>
        <taxon>Eukaryota</taxon>
        <taxon>Metazoa</taxon>
        <taxon>Chordata</taxon>
        <taxon>Tunicata</taxon>
        <taxon>Ascidiacea</taxon>
        <taxon>Phlebobranchia</taxon>
        <taxon>Cionidae</taxon>
        <taxon>Ciona</taxon>
    </lineage>
</organism>
<dbReference type="PROSITE" id="PS50011">
    <property type="entry name" value="PROTEIN_KINASE_DOM"/>
    <property type="match status" value="1"/>
</dbReference>
<evidence type="ECO:0000256" key="1">
    <source>
        <dbReference type="ARBA" id="ARBA00012513"/>
    </source>
</evidence>
<evidence type="ECO:0000256" key="7">
    <source>
        <dbReference type="ARBA" id="ARBA00022840"/>
    </source>
</evidence>
<dbReference type="Pfam" id="PF00069">
    <property type="entry name" value="Pkinase"/>
    <property type="match status" value="2"/>
</dbReference>
<evidence type="ECO:0000256" key="10">
    <source>
        <dbReference type="ARBA" id="ARBA00042914"/>
    </source>
</evidence>
<dbReference type="PANTHER" id="PTHR11042">
    <property type="entry name" value="EUKARYOTIC TRANSLATION INITIATION FACTOR 2-ALPHA KINASE EIF2-ALPHA KINASE -RELATED"/>
    <property type="match status" value="1"/>
</dbReference>
<feature type="compositionally biased region" description="Polar residues" evidence="12">
    <location>
        <begin position="243"/>
        <end position="255"/>
    </location>
</feature>
<dbReference type="FunCoup" id="F6TCR0">
    <property type="interactions" value="62"/>
</dbReference>
<reference evidence="14" key="3">
    <citation type="submission" date="2025-08" db="UniProtKB">
        <authorList>
            <consortium name="Ensembl"/>
        </authorList>
    </citation>
    <scope>IDENTIFICATION</scope>
</reference>
<evidence type="ECO:0000256" key="2">
    <source>
        <dbReference type="ARBA" id="ARBA00022527"/>
    </source>
</evidence>
<dbReference type="InterPro" id="IPR000719">
    <property type="entry name" value="Prot_kinase_dom"/>
</dbReference>
<dbReference type="Proteomes" id="UP000008144">
    <property type="component" value="Chromosome 9"/>
</dbReference>
<sequence length="548" mass="61517">SFTRPAIKPVTEFDASISTTSGRKEVCVQRKEVGFNHGFPQDVLLASLLEHLCNLYESDPKRAKQLFDILCKKLEKLNVMSPVAYMDEYASVRVEYKTSFYNLIQSSLLSFHANCLYSVEEKVNPKDVFNFGASRYKEEFEEIEVIGAGAFGKVFRVLNKMDGQEYAVKKIICKNVASDGLPETNKMLREVQSLASLQHENIIGYHCAWIEHSITPISEKVIFTTGAFSTLDKVNEKDGLSKFWQNSSNSSTEDSVTNEKKKDDTASAQPTHVIFTEGVMKTKIRRVQSFILTGVSTDRLSSFNLDRSNARSLSVNSMQDIAILKKTKSSPKMLSCYKPSMNVVIYIQMQLCSTTLKKWLVARNDLLTSHVTNSNHVPASFFILKQIISALSHIHSKGLLHRDVKPQNVFIVEQEKLPQIKLGDFGLARSSLPRNNSDPLTPLVDSDSPLDFSINEHTSGVGTSLYASPEQLNGESYNEKADIYSVGIIFYELICPVTTAHERMLAIQKLRKQEIPEEFVKHTPSSVDLLQSILCHDHGLRPSACDLL</sequence>
<dbReference type="Pfam" id="PF22949">
    <property type="entry name" value="HRI2_3H"/>
    <property type="match status" value="1"/>
</dbReference>
<dbReference type="InterPro" id="IPR017441">
    <property type="entry name" value="Protein_kinase_ATP_BS"/>
</dbReference>
<dbReference type="GeneTree" id="ENSGT00940000163863"/>
<feature type="binding site" evidence="11">
    <location>
        <position position="174"/>
    </location>
    <ligand>
        <name>ATP</name>
        <dbReference type="ChEBI" id="CHEBI:30616"/>
    </ligand>
</feature>
<dbReference type="InParanoid" id="F6TCR0"/>
<dbReference type="HOGENOM" id="CLU_000288_134_1_1"/>
<dbReference type="Gene3D" id="3.30.200.20">
    <property type="entry name" value="Phosphorylase Kinase, domain 1"/>
    <property type="match status" value="1"/>
</dbReference>
<proteinExistence type="inferred from homology"/>
<protein>
    <recommendedName>
        <fullName evidence="1">non-specific serine/threonine protein kinase</fullName>
        <ecNumber evidence="1">2.7.11.1</ecNumber>
    </recommendedName>
    <alternativeName>
        <fullName evidence="10">Heme-regulated eukaryotic initiation factor eIF-2-alpha kinase</fullName>
    </alternativeName>
</protein>
<keyword evidence="7 11" id="KW-0067">ATP-binding</keyword>
<keyword evidence="4" id="KW-0808">Transferase</keyword>
<dbReference type="SMART" id="SM00220">
    <property type="entry name" value="S_TKc"/>
    <property type="match status" value="1"/>
</dbReference>
<dbReference type="Gene3D" id="1.10.510.10">
    <property type="entry name" value="Transferase(Phosphotransferase) domain 1"/>
    <property type="match status" value="1"/>
</dbReference>
<keyword evidence="3" id="KW-0597">Phosphoprotein</keyword>
<evidence type="ECO:0000256" key="11">
    <source>
        <dbReference type="PROSITE-ProRule" id="PRU10141"/>
    </source>
</evidence>
<keyword evidence="15" id="KW-1185">Reference proteome</keyword>
<evidence type="ECO:0000256" key="5">
    <source>
        <dbReference type="ARBA" id="ARBA00022741"/>
    </source>
</evidence>
<evidence type="ECO:0000259" key="13">
    <source>
        <dbReference type="PROSITE" id="PS50011"/>
    </source>
</evidence>
<dbReference type="SUPFAM" id="SSF56112">
    <property type="entry name" value="Protein kinase-like (PK-like)"/>
    <property type="match status" value="1"/>
</dbReference>
<dbReference type="EMBL" id="EAAA01002895">
    <property type="status" value="NOT_ANNOTATED_CDS"/>
    <property type="molecule type" value="Genomic_DNA"/>
</dbReference>